<proteinExistence type="predicted"/>
<evidence type="ECO:0000313" key="2">
    <source>
        <dbReference type="Proteomes" id="UP000266889"/>
    </source>
</evidence>
<organism evidence="1 2">
    <name type="scientific">Micromonospora arida</name>
    <dbReference type="NCBI Taxonomy" id="2203715"/>
    <lineage>
        <taxon>Bacteria</taxon>
        <taxon>Bacillati</taxon>
        <taxon>Actinomycetota</taxon>
        <taxon>Actinomycetes</taxon>
        <taxon>Micromonosporales</taxon>
        <taxon>Micromonosporaceae</taxon>
        <taxon>Micromonospora</taxon>
    </lineage>
</organism>
<sequence>MGNFLMVYDRAKGDVLRLDRFPNQEAAMRQRFALERSNKDNPDIEIVVFVADSEDELRRTHARYFKSFSDLVRGFSLRVA</sequence>
<evidence type="ECO:0000313" key="1">
    <source>
        <dbReference type="EMBL" id="RQX07558.1"/>
    </source>
</evidence>
<dbReference type="AlphaFoldDB" id="A0A3N9X392"/>
<dbReference type="EMBL" id="QGSY01000218">
    <property type="protein sequence ID" value="RQX07558.1"/>
    <property type="molecule type" value="Genomic_DNA"/>
</dbReference>
<accession>A0A3N9X392</accession>
<reference evidence="1 2" key="1">
    <citation type="submission" date="2018-05" db="EMBL/GenBank/DDBJ databases">
        <title>Micromonospora from Atacama Desert.</title>
        <authorList>
            <person name="Carro L."/>
            <person name="Goodfellow M."/>
            <person name="Klenk H.-P."/>
        </authorList>
    </citation>
    <scope>NUCLEOTIDE SEQUENCE [LARGE SCALE GENOMIC DNA]</scope>
    <source>
        <strain evidence="1 2">LB32</strain>
    </source>
</reference>
<keyword evidence="2" id="KW-1185">Reference proteome</keyword>
<dbReference type="Proteomes" id="UP000266889">
    <property type="component" value="Unassembled WGS sequence"/>
</dbReference>
<gene>
    <name evidence="1" type="ORF">DLJ58_21245</name>
</gene>
<protein>
    <submittedName>
        <fullName evidence="1">Uncharacterized protein</fullName>
    </submittedName>
</protein>
<name>A0A3N9X392_9ACTN</name>
<comment type="caution">
    <text evidence="1">The sequence shown here is derived from an EMBL/GenBank/DDBJ whole genome shotgun (WGS) entry which is preliminary data.</text>
</comment>